<reference evidence="2" key="1">
    <citation type="journal article" date="2019" name="Sci. Rep.">
        <title>Draft genome of Tanacetum cinerariifolium, the natural source of mosquito coil.</title>
        <authorList>
            <person name="Yamashiro T."/>
            <person name="Shiraishi A."/>
            <person name="Satake H."/>
            <person name="Nakayama K."/>
        </authorList>
    </citation>
    <scope>NUCLEOTIDE SEQUENCE</scope>
</reference>
<accession>A0A699JJJ9</accession>
<feature type="region of interest" description="Disordered" evidence="1">
    <location>
        <begin position="55"/>
        <end position="78"/>
    </location>
</feature>
<name>A0A699JJJ9_TANCI</name>
<feature type="region of interest" description="Disordered" evidence="1">
    <location>
        <begin position="123"/>
        <end position="167"/>
    </location>
</feature>
<gene>
    <name evidence="2" type="ORF">Tci_608826</name>
</gene>
<evidence type="ECO:0000313" key="2">
    <source>
        <dbReference type="EMBL" id="GFA36854.1"/>
    </source>
</evidence>
<protein>
    <submittedName>
        <fullName evidence="2">Uncharacterized protein</fullName>
    </submittedName>
</protein>
<proteinExistence type="predicted"/>
<dbReference type="AlphaFoldDB" id="A0A699JJJ9"/>
<evidence type="ECO:0000256" key="1">
    <source>
        <dbReference type="SAM" id="MobiDB-lite"/>
    </source>
</evidence>
<organism evidence="2">
    <name type="scientific">Tanacetum cinerariifolium</name>
    <name type="common">Dalmatian daisy</name>
    <name type="synonym">Chrysanthemum cinerariifolium</name>
    <dbReference type="NCBI Taxonomy" id="118510"/>
    <lineage>
        <taxon>Eukaryota</taxon>
        <taxon>Viridiplantae</taxon>
        <taxon>Streptophyta</taxon>
        <taxon>Embryophyta</taxon>
        <taxon>Tracheophyta</taxon>
        <taxon>Spermatophyta</taxon>
        <taxon>Magnoliopsida</taxon>
        <taxon>eudicotyledons</taxon>
        <taxon>Gunneridae</taxon>
        <taxon>Pentapetalae</taxon>
        <taxon>asterids</taxon>
        <taxon>campanulids</taxon>
        <taxon>Asterales</taxon>
        <taxon>Asteraceae</taxon>
        <taxon>Asteroideae</taxon>
        <taxon>Anthemideae</taxon>
        <taxon>Anthemidinae</taxon>
        <taxon>Tanacetum</taxon>
    </lineage>
</organism>
<feature type="compositionally biased region" description="Low complexity" evidence="1">
    <location>
        <begin position="64"/>
        <end position="73"/>
    </location>
</feature>
<comment type="caution">
    <text evidence="2">The sequence shown here is derived from an EMBL/GenBank/DDBJ whole genome shotgun (WGS) entry which is preliminary data.</text>
</comment>
<dbReference type="EMBL" id="BKCJ010412168">
    <property type="protein sequence ID" value="GFA36854.1"/>
    <property type="molecule type" value="Genomic_DNA"/>
</dbReference>
<feature type="compositionally biased region" description="Basic and acidic residues" evidence="1">
    <location>
        <begin position="136"/>
        <end position="160"/>
    </location>
</feature>
<feature type="compositionally biased region" description="Low complexity" evidence="1">
    <location>
        <begin position="123"/>
        <end position="132"/>
    </location>
</feature>
<sequence length="167" mass="18167">MSTLVFVDPEISTQADRAQSLRVPVPFPKDPYEAVRQAYLVGTDTESEPFEDPVETEALESPHTVSPPTSLPGSTPPTLVPILRRTIRIVVRFPSSISLGLSASIEEMAAMSNLAFRKRFRSSYESSQSSLPPDLPLRKHYQEDEGPTVKDGDPAAKDEGLAAGDEG</sequence>